<dbReference type="Proteomes" id="UP000604046">
    <property type="component" value="Unassembled WGS sequence"/>
</dbReference>
<dbReference type="GO" id="GO:0046872">
    <property type="term" value="F:metal ion binding"/>
    <property type="evidence" value="ECO:0007669"/>
    <property type="project" value="UniProtKB-KW"/>
</dbReference>
<dbReference type="OrthoDB" id="1879366at2759"/>
<evidence type="ECO:0000256" key="2">
    <source>
        <dbReference type="ARBA" id="ARBA00008072"/>
    </source>
</evidence>
<gene>
    <name evidence="8" type="primary">tdh</name>
    <name evidence="8" type="ORF">SNAT2548_LOCUS32950</name>
</gene>
<accession>A0A812UQQ9</accession>
<dbReference type="EMBL" id="CAJNDS010002734">
    <property type="protein sequence ID" value="CAE7577517.1"/>
    <property type="molecule type" value="Genomic_DNA"/>
</dbReference>
<keyword evidence="9" id="KW-1185">Reference proteome</keyword>
<dbReference type="CDD" id="cd08255">
    <property type="entry name" value="2-desacetyl-2-hydroxyethyl_bacteriochlorophyllide_like"/>
    <property type="match status" value="1"/>
</dbReference>
<dbReference type="InterPro" id="IPR011032">
    <property type="entry name" value="GroES-like_sf"/>
</dbReference>
<keyword evidence="5" id="KW-0560">Oxidoreductase</keyword>
<name>A0A812UQQ9_9DINO</name>
<evidence type="ECO:0000256" key="3">
    <source>
        <dbReference type="ARBA" id="ARBA00022723"/>
    </source>
</evidence>
<evidence type="ECO:0000259" key="7">
    <source>
        <dbReference type="Pfam" id="PF10017"/>
    </source>
</evidence>
<sequence>MDGVLYKHAEVERDIVKRLGKATEQLGLGPEGHQDLFRSHGSTIQGLLSEGHLSGDAVEPFYSGVYDGVNLEALKPDPLLALQLKSLRADDVCVWLATNSPRPFVDRVLQALGLESHLLRIVCPSSENGWVNKPDARFFEMLPRTQAKFFDDSLGHVRAAVAAGLPAVHVRRSDDVMMLVADALMVVPACWRLSKSHYLQAKEVADLRSLSAPVRSELAQQLSTFAGQDISVLDLGAGTLSMLSVILKALPKGSRVKYTAVDRDDELLKQAAAERLESQFQATAHASLPNTWQLPDREVSVTLLPGDAVEVLATLPSQTLVVGCSILDLIDVEALSTALRQHQASALLYFPIHYAGVTVFESPRQADVKLLTADYNRSLECRGQVTKVTDFYDSLGETIATGSSDWVLDSKACPDLFKQLASFMAVNALGFHGHAAVGEAVAALRSPGGLLAEDVVLKVENMDYLGRVPGSATAAPRRLAVEFSAPGEVCLVEEALRAPGEEEVVVKARYSAISAGTERRMLMQGPGTEPLDTTHAFGETAWPFRYGYCLVGSVVQSNCGDLLPGTRVFCFHPHASHAVAPRSAVKKIPDDISDEDAVFLANMETACALSQDAAPLVGESVAVFGAGTVGALTAAVLAHQGYSVTVIDPETDRVATLLQRFPQISCSAGKDFDVCVEVSGSADALGSAIKSCRRGGTVVLGSLYGESPVSLPLGLAFHRSEVSLKASQVSQIPAALSTRWTKERRFDLAWSLIRALRPKEWIGMHLVPITAAPDVYRDLMKQGQVPGPDGPPRQWVFSCQPDA</sequence>
<feature type="domain" description="3-hydroxyacyl-CoA dehydrogenase NAD binding" evidence="6">
    <location>
        <begin position="620"/>
        <end position="661"/>
    </location>
</feature>
<dbReference type="SUPFAM" id="SSF53335">
    <property type="entry name" value="S-adenosyl-L-methionine-dependent methyltransferases"/>
    <property type="match status" value="1"/>
</dbReference>
<comment type="caution">
    <text evidence="8">The sequence shown here is derived from an EMBL/GenBank/DDBJ whole genome shotgun (WGS) entry which is preliminary data.</text>
</comment>
<dbReference type="InterPro" id="IPR023214">
    <property type="entry name" value="HAD_sf"/>
</dbReference>
<protein>
    <submittedName>
        <fullName evidence="8">Tdh protein</fullName>
    </submittedName>
</protein>
<proteinExistence type="inferred from homology"/>
<dbReference type="InterPro" id="IPR036412">
    <property type="entry name" value="HAD-like_sf"/>
</dbReference>
<dbReference type="GO" id="GO:0016491">
    <property type="term" value="F:oxidoreductase activity"/>
    <property type="evidence" value="ECO:0007669"/>
    <property type="project" value="UniProtKB-KW"/>
</dbReference>
<comment type="cofactor">
    <cofactor evidence="1">
        <name>Zn(2+)</name>
        <dbReference type="ChEBI" id="CHEBI:29105"/>
    </cofactor>
</comment>
<evidence type="ECO:0000313" key="8">
    <source>
        <dbReference type="EMBL" id="CAE7577517.1"/>
    </source>
</evidence>
<feature type="domain" description="Histidine-specific methyltransferase SAM-dependent" evidence="7">
    <location>
        <begin position="217"/>
        <end position="292"/>
    </location>
</feature>
<dbReference type="Pfam" id="PF02737">
    <property type="entry name" value="3HCDH_N"/>
    <property type="match status" value="1"/>
</dbReference>
<evidence type="ECO:0000256" key="4">
    <source>
        <dbReference type="ARBA" id="ARBA00022833"/>
    </source>
</evidence>
<dbReference type="InterPro" id="IPR006176">
    <property type="entry name" value="3-OHacyl-CoA_DH_NAD-bd"/>
</dbReference>
<evidence type="ECO:0000313" key="9">
    <source>
        <dbReference type="Proteomes" id="UP000604046"/>
    </source>
</evidence>
<keyword evidence="3" id="KW-0479">Metal-binding</keyword>
<organism evidence="8 9">
    <name type="scientific">Symbiodinium natans</name>
    <dbReference type="NCBI Taxonomy" id="878477"/>
    <lineage>
        <taxon>Eukaryota</taxon>
        <taxon>Sar</taxon>
        <taxon>Alveolata</taxon>
        <taxon>Dinophyceae</taxon>
        <taxon>Suessiales</taxon>
        <taxon>Symbiodiniaceae</taxon>
        <taxon>Symbiodinium</taxon>
    </lineage>
</organism>
<dbReference type="PANTHER" id="PTHR43350:SF19">
    <property type="entry name" value="D-GULOSIDE 3-DEHYDROGENASE"/>
    <property type="match status" value="1"/>
</dbReference>
<dbReference type="GO" id="GO:0006631">
    <property type="term" value="P:fatty acid metabolic process"/>
    <property type="evidence" value="ECO:0007669"/>
    <property type="project" value="InterPro"/>
</dbReference>
<keyword evidence="4" id="KW-0862">Zinc</keyword>
<dbReference type="PANTHER" id="PTHR43350">
    <property type="entry name" value="NAD-DEPENDENT ALCOHOL DEHYDROGENASE"/>
    <property type="match status" value="1"/>
</dbReference>
<dbReference type="Gene3D" id="3.40.50.150">
    <property type="entry name" value="Vaccinia Virus protein VP39"/>
    <property type="match status" value="1"/>
</dbReference>
<dbReference type="SUPFAM" id="SSF50129">
    <property type="entry name" value="GroES-like"/>
    <property type="match status" value="1"/>
</dbReference>
<reference evidence="8" key="1">
    <citation type="submission" date="2021-02" db="EMBL/GenBank/DDBJ databases">
        <authorList>
            <person name="Dougan E. K."/>
            <person name="Rhodes N."/>
            <person name="Thang M."/>
            <person name="Chan C."/>
        </authorList>
    </citation>
    <scope>NUCLEOTIDE SEQUENCE</scope>
</reference>
<dbReference type="Gene3D" id="3.40.50.720">
    <property type="entry name" value="NAD(P)-binding Rossmann-like Domain"/>
    <property type="match status" value="2"/>
</dbReference>
<dbReference type="InterPro" id="IPR019257">
    <property type="entry name" value="MeTrfase_dom"/>
</dbReference>
<dbReference type="GO" id="GO:0070403">
    <property type="term" value="F:NAD+ binding"/>
    <property type="evidence" value="ECO:0007669"/>
    <property type="project" value="InterPro"/>
</dbReference>
<dbReference type="Gene3D" id="3.90.180.10">
    <property type="entry name" value="Medium-chain alcohol dehydrogenases, catalytic domain"/>
    <property type="match status" value="1"/>
</dbReference>
<evidence type="ECO:0000259" key="6">
    <source>
        <dbReference type="Pfam" id="PF02737"/>
    </source>
</evidence>
<evidence type="ECO:0000256" key="1">
    <source>
        <dbReference type="ARBA" id="ARBA00001947"/>
    </source>
</evidence>
<dbReference type="InterPro" id="IPR036291">
    <property type="entry name" value="NAD(P)-bd_dom_sf"/>
</dbReference>
<evidence type="ECO:0000256" key="5">
    <source>
        <dbReference type="ARBA" id="ARBA00023002"/>
    </source>
</evidence>
<comment type="similarity">
    <text evidence="2">Belongs to the zinc-containing alcohol dehydrogenase family.</text>
</comment>
<dbReference type="AlphaFoldDB" id="A0A812UQQ9"/>
<dbReference type="SUPFAM" id="SSF56784">
    <property type="entry name" value="HAD-like"/>
    <property type="match status" value="1"/>
</dbReference>
<dbReference type="SUPFAM" id="SSF51735">
    <property type="entry name" value="NAD(P)-binding Rossmann-fold domains"/>
    <property type="match status" value="1"/>
</dbReference>
<dbReference type="Gene3D" id="3.40.50.1000">
    <property type="entry name" value="HAD superfamily/HAD-like"/>
    <property type="match status" value="1"/>
</dbReference>
<dbReference type="Pfam" id="PF10017">
    <property type="entry name" value="Methyltransf_33"/>
    <property type="match status" value="1"/>
</dbReference>
<dbReference type="InterPro" id="IPR029063">
    <property type="entry name" value="SAM-dependent_MTases_sf"/>
</dbReference>